<reference evidence="2 3" key="1">
    <citation type="journal article" date="2013" name="Genome Announc.">
        <title>Draft Genome Sequence of the Cellulolytic, Mesophilic, Anaerobic Bacterium Clostridium termitidis Strain CT1112 (DSM 5398).</title>
        <authorList>
            <person name="Lal S."/>
            <person name="Ramachandran U."/>
            <person name="Zhang X."/>
            <person name="Munir R."/>
            <person name="Sparling R."/>
            <person name="Levin D.B."/>
        </authorList>
    </citation>
    <scope>NUCLEOTIDE SEQUENCE [LARGE SCALE GENOMIC DNA]</scope>
    <source>
        <strain evidence="2 3">CT1112</strain>
    </source>
</reference>
<dbReference type="Proteomes" id="UP000014155">
    <property type="component" value="Unassembled WGS sequence"/>
</dbReference>
<dbReference type="EMBL" id="AORV01000046">
    <property type="protein sequence ID" value="EMS70870.1"/>
    <property type="molecule type" value="Genomic_DNA"/>
</dbReference>
<organism evidence="2 3">
    <name type="scientific">Ruminiclostridium cellobioparum subsp. termitidis CT1112</name>
    <dbReference type="NCBI Taxonomy" id="1195236"/>
    <lineage>
        <taxon>Bacteria</taxon>
        <taxon>Bacillati</taxon>
        <taxon>Bacillota</taxon>
        <taxon>Clostridia</taxon>
        <taxon>Eubacteriales</taxon>
        <taxon>Oscillospiraceae</taxon>
        <taxon>Ruminiclostridium</taxon>
    </lineage>
</organism>
<feature type="transmembrane region" description="Helical" evidence="1">
    <location>
        <begin position="33"/>
        <end position="52"/>
    </location>
</feature>
<gene>
    <name evidence="2" type="ORF">CTER_3348</name>
</gene>
<evidence type="ECO:0000313" key="2">
    <source>
        <dbReference type="EMBL" id="EMS70870.1"/>
    </source>
</evidence>
<dbReference type="eggNOG" id="ENOG5033RX2">
    <property type="taxonomic scope" value="Bacteria"/>
</dbReference>
<protein>
    <submittedName>
        <fullName evidence="2">Uncharacterized protein</fullName>
    </submittedName>
</protein>
<feature type="transmembrane region" description="Helical" evidence="1">
    <location>
        <begin position="6"/>
        <end position="26"/>
    </location>
</feature>
<feature type="transmembrane region" description="Helical" evidence="1">
    <location>
        <begin position="72"/>
        <end position="94"/>
    </location>
</feature>
<dbReference type="PATRIC" id="fig|1195236.3.peg.3575"/>
<keyword evidence="1" id="KW-0472">Membrane</keyword>
<accession>S0FGZ1</accession>
<sequence>MKKYFTGAWAVFKNYLFAMIFFYIFFIGFYSKASLFSIAIFIVMIFLIYSELHHLTGVDKRRYGSVKLTDSIIYALIAIAPMVLLQIIISFLSFESPIINFDVLKLNLIKGLAAPMLFIAKLGGYRVSGYIAAWATIVVMSFLGYFAGYKAFDLNAFIRRLFGLQPKKRPTTNKKRRFW</sequence>
<keyword evidence="1" id="KW-1133">Transmembrane helix</keyword>
<dbReference type="RefSeq" id="WP_004627746.1">
    <property type="nucleotide sequence ID" value="NZ_AORV01000046.1"/>
</dbReference>
<keyword evidence="3" id="KW-1185">Reference proteome</keyword>
<dbReference type="STRING" id="1195236.CTER_3348"/>
<evidence type="ECO:0000313" key="3">
    <source>
        <dbReference type="Proteomes" id="UP000014155"/>
    </source>
</evidence>
<comment type="caution">
    <text evidence="2">The sequence shown here is derived from an EMBL/GenBank/DDBJ whole genome shotgun (WGS) entry which is preliminary data.</text>
</comment>
<dbReference type="AlphaFoldDB" id="S0FGZ1"/>
<name>S0FGZ1_RUMCE</name>
<keyword evidence="1" id="KW-0812">Transmembrane</keyword>
<evidence type="ECO:0000256" key="1">
    <source>
        <dbReference type="SAM" id="Phobius"/>
    </source>
</evidence>
<proteinExistence type="predicted"/>
<feature type="transmembrane region" description="Helical" evidence="1">
    <location>
        <begin position="131"/>
        <end position="152"/>
    </location>
</feature>